<keyword evidence="2" id="KW-1185">Reference proteome</keyword>
<gene>
    <name evidence="1" type="ORF">CLV55_10459</name>
</gene>
<sequence length="132" mass="15572">MRIITFFLFLSFLLLGGGKEYSYASENQSKKGCESFQDFLKKGQIKTVNENHSFTLIEDTDIDIEEECHTSSGDREQNLNSFFSGKYELFYLRYYLLSKKITLSYYRNRIKVILLIIECSCPLYLTQRVLRI</sequence>
<dbReference type="RefSeq" id="WP_112112795.1">
    <property type="nucleotide sequence ID" value="NZ_QLSZ01000004.1"/>
</dbReference>
<dbReference type="Proteomes" id="UP000248840">
    <property type="component" value="Unassembled WGS sequence"/>
</dbReference>
<organism evidence="1 2">
    <name type="scientific">Flavobacterium aciduliphilum</name>
    <dbReference type="NCBI Taxonomy" id="1101402"/>
    <lineage>
        <taxon>Bacteria</taxon>
        <taxon>Pseudomonadati</taxon>
        <taxon>Bacteroidota</taxon>
        <taxon>Flavobacteriia</taxon>
        <taxon>Flavobacteriales</taxon>
        <taxon>Flavobacteriaceae</taxon>
        <taxon>Flavobacterium</taxon>
    </lineage>
</organism>
<name>A0A328YGM4_9FLAO</name>
<dbReference type="AlphaFoldDB" id="A0A328YGM4"/>
<dbReference type="OrthoDB" id="1367991at2"/>
<evidence type="ECO:0000313" key="1">
    <source>
        <dbReference type="EMBL" id="RAR72800.1"/>
    </source>
</evidence>
<dbReference type="EMBL" id="QLSZ01000004">
    <property type="protein sequence ID" value="RAR72800.1"/>
    <property type="molecule type" value="Genomic_DNA"/>
</dbReference>
<reference evidence="1 2" key="1">
    <citation type="submission" date="2018-06" db="EMBL/GenBank/DDBJ databases">
        <title>Genomic Encyclopedia of Archaeal and Bacterial Type Strains, Phase II (KMG-II): from individual species to whole genera.</title>
        <authorList>
            <person name="Goeker M."/>
        </authorList>
    </citation>
    <scope>NUCLEOTIDE SEQUENCE [LARGE SCALE GENOMIC DNA]</scope>
    <source>
        <strain evidence="1 2">DSM 25663</strain>
    </source>
</reference>
<accession>A0A328YGM4</accession>
<proteinExistence type="predicted"/>
<protein>
    <submittedName>
        <fullName evidence="1">Uncharacterized protein</fullName>
    </submittedName>
</protein>
<comment type="caution">
    <text evidence="1">The sequence shown here is derived from an EMBL/GenBank/DDBJ whole genome shotgun (WGS) entry which is preliminary data.</text>
</comment>
<evidence type="ECO:0000313" key="2">
    <source>
        <dbReference type="Proteomes" id="UP000248840"/>
    </source>
</evidence>